<dbReference type="EMBL" id="KC561136">
    <property type="protein sequence ID" value="AGL39430.1"/>
    <property type="molecule type" value="mRNA"/>
</dbReference>
<protein>
    <submittedName>
        <fullName evidence="1">Phosphatase-like</fullName>
    </submittedName>
</protein>
<reference evidence="1" key="1">
    <citation type="submission" date="2013-02" db="EMBL/GenBank/DDBJ databases">
        <title>Cloning and expression of phosphatase from Penaeus monodon.</title>
        <authorList>
            <person name="Banerjee D."/>
            <person name="Maiti B."/>
            <person name="Girisha S.K."/>
            <person name="Karunasagar I."/>
        </authorList>
    </citation>
    <scope>NUCLEOTIDE SEQUENCE</scope>
    <source>
        <strain evidence="1">PMHC16</strain>
    </source>
</reference>
<name>R4NHA1_PENMO</name>
<proteinExistence type="evidence at transcript level"/>
<organism evidence="1">
    <name type="scientific">Penaeus monodon</name>
    <name type="common">Giant tiger prawn</name>
    <dbReference type="NCBI Taxonomy" id="6687"/>
    <lineage>
        <taxon>Eukaryota</taxon>
        <taxon>Metazoa</taxon>
        <taxon>Ecdysozoa</taxon>
        <taxon>Arthropoda</taxon>
        <taxon>Crustacea</taxon>
        <taxon>Multicrustacea</taxon>
        <taxon>Malacostraca</taxon>
        <taxon>Eumalacostraca</taxon>
        <taxon>Eucarida</taxon>
        <taxon>Decapoda</taxon>
        <taxon>Dendrobranchiata</taxon>
        <taxon>Penaeoidea</taxon>
        <taxon>Penaeidae</taxon>
        <taxon>Penaeus</taxon>
    </lineage>
</organism>
<dbReference type="AlphaFoldDB" id="R4NHA1"/>
<accession>R4NHA1</accession>
<dbReference type="OrthoDB" id="10683237at2759"/>
<evidence type="ECO:0000313" key="1">
    <source>
        <dbReference type="EMBL" id="AGL39430.1"/>
    </source>
</evidence>
<sequence length="200" mass="22067">MADTELDNKREGLLSIDRKLQNVSGKLPEKSIYDATAPLSFPTSHVESGLRTDRRYLILPVADAVLEIMASERTMASYNWRAVERGGTLDFVRTIVRGSIHDLTGTRRLDVGRPAVGYLALCVLASAMENVSEMYGEPPENPSPEYVQSKVVQVMRYLFGLCVSIMASGTNRALSDAYRIFTRLDSTSSSVSAIEAIEEI</sequence>